<dbReference type="HAMAP" id="MF_00791">
    <property type="entry name" value="ApaG"/>
    <property type="match status" value="1"/>
</dbReference>
<dbReference type="Pfam" id="PF04379">
    <property type="entry name" value="DUF525"/>
    <property type="match status" value="1"/>
</dbReference>
<evidence type="ECO:0000313" key="5">
    <source>
        <dbReference type="EMBL" id="ALL13806.1"/>
    </source>
</evidence>
<feature type="region of interest" description="Disordered" evidence="3">
    <location>
        <begin position="1"/>
        <end position="21"/>
    </location>
</feature>
<dbReference type="PROSITE" id="PS51087">
    <property type="entry name" value="APAG"/>
    <property type="match status" value="1"/>
</dbReference>
<gene>
    <name evidence="2" type="primary">apaG</name>
    <name evidence="5" type="ORF">AQ619_10930</name>
</gene>
<protein>
    <recommendedName>
        <fullName evidence="1 2">Protein ApaG</fullName>
    </recommendedName>
</protein>
<dbReference type="GO" id="GO:0070987">
    <property type="term" value="P:error-free translesion synthesis"/>
    <property type="evidence" value="ECO:0007669"/>
    <property type="project" value="TreeGrafter"/>
</dbReference>
<dbReference type="PANTHER" id="PTHR14289">
    <property type="entry name" value="F-BOX ONLY PROTEIN 3"/>
    <property type="match status" value="1"/>
</dbReference>
<feature type="domain" description="ApaG" evidence="4">
    <location>
        <begin position="27"/>
        <end position="151"/>
    </location>
</feature>
<dbReference type="STRING" id="69395.AQ619_10930"/>
<evidence type="ECO:0000256" key="3">
    <source>
        <dbReference type="SAM" id="MobiDB-lite"/>
    </source>
</evidence>
<reference evidence="5 6" key="1">
    <citation type="submission" date="2015-10" db="EMBL/GenBank/DDBJ databases">
        <title>Conservation of the essential genome among Caulobacter and Brevundimonas species.</title>
        <authorList>
            <person name="Scott D."/>
            <person name="Ely B."/>
        </authorList>
    </citation>
    <scope>NUCLEOTIDE SEQUENCE [LARGE SCALE GENOMIC DNA]</scope>
    <source>
        <strain evidence="5 6">CB4</strain>
    </source>
</reference>
<dbReference type="AlphaFoldDB" id="A0A0P0P148"/>
<evidence type="ECO:0000256" key="1">
    <source>
        <dbReference type="ARBA" id="ARBA00017693"/>
    </source>
</evidence>
<dbReference type="EMBL" id="CP013002">
    <property type="protein sequence ID" value="ALL13806.1"/>
    <property type="molecule type" value="Genomic_DNA"/>
</dbReference>
<dbReference type="NCBIfam" id="NF003967">
    <property type="entry name" value="PRK05461.1"/>
    <property type="match status" value="1"/>
</dbReference>
<sequence>MRSTRRETSPPLQRIRRRRGTDGGIYEARTRDIVVRVAPAYLPEESAPEEGLYLWSYTVEIENHGVETVHLVARRWAITDSLNRCNEVEGSGVVGEQPELKPREAFRYVSSCPLPTPSGAMRGSYQMMTEGGEVFDAEIPEFSLHLPGAAKRLN</sequence>
<dbReference type="InterPro" id="IPR036767">
    <property type="entry name" value="ApaG_sf"/>
</dbReference>
<dbReference type="InterPro" id="IPR007474">
    <property type="entry name" value="ApaG_domain"/>
</dbReference>
<dbReference type="OrthoDB" id="9795226at2"/>
<proteinExistence type="inferred from homology"/>
<name>A0A0P0P148_9CAUL</name>
<dbReference type="SUPFAM" id="SSF110069">
    <property type="entry name" value="ApaG-like"/>
    <property type="match status" value="1"/>
</dbReference>
<dbReference type="PANTHER" id="PTHR14289:SF16">
    <property type="entry name" value="POLYMERASE DELTA-INTERACTING PROTEIN 2"/>
    <property type="match status" value="1"/>
</dbReference>
<dbReference type="InterPro" id="IPR023065">
    <property type="entry name" value="Uncharacterised_ApaG"/>
</dbReference>
<evidence type="ECO:0000313" key="6">
    <source>
        <dbReference type="Proteomes" id="UP000056905"/>
    </source>
</evidence>
<dbReference type="KEGG" id="chq:AQ619_10930"/>
<keyword evidence="6" id="KW-1185">Reference proteome</keyword>
<evidence type="ECO:0000259" key="4">
    <source>
        <dbReference type="PROSITE" id="PS51087"/>
    </source>
</evidence>
<dbReference type="eggNOG" id="COG2967">
    <property type="taxonomic scope" value="Bacteria"/>
</dbReference>
<organism evidence="5 6">
    <name type="scientific">Caulobacter henricii</name>
    <dbReference type="NCBI Taxonomy" id="69395"/>
    <lineage>
        <taxon>Bacteria</taxon>
        <taxon>Pseudomonadati</taxon>
        <taxon>Pseudomonadota</taxon>
        <taxon>Alphaproteobacteria</taxon>
        <taxon>Caulobacterales</taxon>
        <taxon>Caulobacteraceae</taxon>
        <taxon>Caulobacter</taxon>
    </lineage>
</organism>
<dbReference type="Proteomes" id="UP000056905">
    <property type="component" value="Chromosome"/>
</dbReference>
<dbReference type="RefSeq" id="WP_062147193.1">
    <property type="nucleotide sequence ID" value="NZ_CP013002.1"/>
</dbReference>
<accession>A0A0P0P148</accession>
<evidence type="ECO:0000256" key="2">
    <source>
        <dbReference type="HAMAP-Rule" id="MF_00791"/>
    </source>
</evidence>
<dbReference type="Gene3D" id="2.60.40.1470">
    <property type="entry name" value="ApaG domain"/>
    <property type="match status" value="1"/>
</dbReference>